<keyword evidence="2" id="KW-0521">NADP</keyword>
<name>A0A2S3W3U4_9PROT</name>
<evidence type="ECO:0000259" key="8">
    <source>
        <dbReference type="Pfam" id="PF00248"/>
    </source>
</evidence>
<dbReference type="PROSITE" id="PS00063">
    <property type="entry name" value="ALDOKETO_REDUCTASE_3"/>
    <property type="match status" value="1"/>
</dbReference>
<dbReference type="OrthoDB" id="9768793at2"/>
<dbReference type="InterPro" id="IPR018170">
    <property type="entry name" value="Aldo/ket_reductase_CS"/>
</dbReference>
<evidence type="ECO:0000313" key="9">
    <source>
        <dbReference type="EMBL" id="POF63544.1"/>
    </source>
</evidence>
<comment type="catalytic activity">
    <reaction evidence="4">
        <text>hydroxyacetone + NADP(+) = methylglyoxal + NADPH + H(+)</text>
        <dbReference type="Rhea" id="RHEA:27986"/>
        <dbReference type="ChEBI" id="CHEBI:15378"/>
        <dbReference type="ChEBI" id="CHEBI:17158"/>
        <dbReference type="ChEBI" id="CHEBI:27957"/>
        <dbReference type="ChEBI" id="CHEBI:57783"/>
        <dbReference type="ChEBI" id="CHEBI:58349"/>
    </reaction>
</comment>
<accession>A0A2S3W3U4</accession>
<reference evidence="9 10" key="1">
    <citation type="submission" date="2018-01" db="EMBL/GenBank/DDBJ databases">
        <title>Draft Genome Sequence of Komagataeibacter maltaceti LMG 1529, a Vinegar Producing Acetic Acid Bacterium Isolated from Malt Vinegar Brewery Acetifiers.</title>
        <authorList>
            <person name="Zhang Q."/>
            <person name="Hollensteiner J."/>
            <person name="Poehlein A."/>
            <person name="Daniel R."/>
        </authorList>
    </citation>
    <scope>NUCLEOTIDE SEQUENCE [LARGE SCALE GENOMIC DNA]</scope>
    <source>
        <strain evidence="9 10">LMG 1529</strain>
    </source>
</reference>
<comment type="similarity">
    <text evidence="1">Belongs to the aldo/keto reductase family.</text>
</comment>
<dbReference type="FunFam" id="3.20.20.100:FF:000002">
    <property type="entry name" value="2,5-diketo-D-gluconic acid reductase A"/>
    <property type="match status" value="1"/>
</dbReference>
<evidence type="ECO:0000256" key="4">
    <source>
        <dbReference type="ARBA" id="ARBA00049445"/>
    </source>
</evidence>
<feature type="domain" description="NADP-dependent oxidoreductase" evidence="8">
    <location>
        <begin position="18"/>
        <end position="260"/>
    </location>
</feature>
<dbReference type="InterPro" id="IPR020471">
    <property type="entry name" value="AKR"/>
</dbReference>
<evidence type="ECO:0000256" key="1">
    <source>
        <dbReference type="ARBA" id="ARBA00007905"/>
    </source>
</evidence>
<evidence type="ECO:0000256" key="2">
    <source>
        <dbReference type="ARBA" id="ARBA00022857"/>
    </source>
</evidence>
<evidence type="ECO:0000256" key="3">
    <source>
        <dbReference type="ARBA" id="ARBA00023002"/>
    </source>
</evidence>
<dbReference type="PIRSF" id="PIRSF000097">
    <property type="entry name" value="AKR"/>
    <property type="match status" value="1"/>
</dbReference>
<keyword evidence="3 9" id="KW-0560">Oxidoreductase</keyword>
<feature type="active site" description="Proton donor" evidence="5">
    <location>
        <position position="51"/>
    </location>
</feature>
<dbReference type="PROSITE" id="PS00798">
    <property type="entry name" value="ALDOKETO_REDUCTASE_1"/>
    <property type="match status" value="1"/>
</dbReference>
<protein>
    <submittedName>
        <fullName evidence="9">Putative oxidoreductase</fullName>
        <ecNumber evidence="9">1.-.-.-</ecNumber>
    </submittedName>
</protein>
<sequence length="276" mass="30654">MQNIPLLSLNDGYKIPAIGYGTYPLDNPQAETAVREALSCGYRLFDTAANYGNESGVGTGLLSFDVGRTDIFVTTKLRGRDQGYDSTMRAFDASLQRLKMSYIDLYLIHWPLPMKDLYVESWKALVQLQKDGRVRSIGVSNFLPEHLTRIIDATGVTPAVNQIEMHADFAQREALEVHKKLGILTEAWSPLGRGSVLENPVVGRVAQRHNRTPAQVLLRWVVQMGAVPLPKSAHPARMKANIEIFDFELSETDMNDLATIDGNHRTGADPATCTEE</sequence>
<keyword evidence="10" id="KW-1185">Reference proteome</keyword>
<dbReference type="PANTHER" id="PTHR43827">
    <property type="entry name" value="2,5-DIKETO-D-GLUCONIC ACID REDUCTASE"/>
    <property type="match status" value="1"/>
</dbReference>
<dbReference type="Gene3D" id="3.20.20.100">
    <property type="entry name" value="NADP-dependent oxidoreductase domain"/>
    <property type="match status" value="1"/>
</dbReference>
<dbReference type="CDD" id="cd19132">
    <property type="entry name" value="AKR_AKR5D1_E1"/>
    <property type="match status" value="1"/>
</dbReference>
<dbReference type="Proteomes" id="UP000237344">
    <property type="component" value="Unassembled WGS sequence"/>
</dbReference>
<proteinExistence type="inferred from homology"/>
<organism evidence="9 10">
    <name type="scientific">Novacetimonas maltaceti</name>
    <dbReference type="NCBI Taxonomy" id="1203393"/>
    <lineage>
        <taxon>Bacteria</taxon>
        <taxon>Pseudomonadati</taxon>
        <taxon>Pseudomonadota</taxon>
        <taxon>Alphaproteobacteria</taxon>
        <taxon>Acetobacterales</taxon>
        <taxon>Acetobacteraceae</taxon>
        <taxon>Novacetimonas</taxon>
    </lineage>
</organism>
<dbReference type="EMBL" id="POTC01000006">
    <property type="protein sequence ID" value="POF63544.1"/>
    <property type="molecule type" value="Genomic_DNA"/>
</dbReference>
<dbReference type="EC" id="1.-.-.-" evidence="9"/>
<dbReference type="RefSeq" id="WP_110094401.1">
    <property type="nucleotide sequence ID" value="NZ_NKUE01000015.1"/>
</dbReference>
<dbReference type="Pfam" id="PF00248">
    <property type="entry name" value="Aldo_ket_red"/>
    <property type="match status" value="1"/>
</dbReference>
<evidence type="ECO:0000256" key="7">
    <source>
        <dbReference type="PIRSR" id="PIRSR000097-3"/>
    </source>
</evidence>
<dbReference type="AlphaFoldDB" id="A0A2S3W3U4"/>
<dbReference type="GO" id="GO:1990002">
    <property type="term" value="F:methylglyoxal reductase (NADPH) (acetol producing) activity"/>
    <property type="evidence" value="ECO:0007669"/>
    <property type="project" value="RHEA"/>
</dbReference>
<evidence type="ECO:0000256" key="6">
    <source>
        <dbReference type="PIRSR" id="PIRSR000097-2"/>
    </source>
</evidence>
<dbReference type="PANTHER" id="PTHR43827:SF3">
    <property type="entry name" value="NADP-DEPENDENT OXIDOREDUCTASE DOMAIN-CONTAINING PROTEIN"/>
    <property type="match status" value="1"/>
</dbReference>
<dbReference type="PROSITE" id="PS00062">
    <property type="entry name" value="ALDOKETO_REDUCTASE_2"/>
    <property type="match status" value="1"/>
</dbReference>
<feature type="binding site" evidence="6">
    <location>
        <position position="109"/>
    </location>
    <ligand>
        <name>substrate</name>
    </ligand>
</feature>
<dbReference type="InterPro" id="IPR023210">
    <property type="entry name" value="NADP_OxRdtase_dom"/>
</dbReference>
<dbReference type="PRINTS" id="PR00069">
    <property type="entry name" value="ALDKETRDTASE"/>
</dbReference>
<feature type="site" description="Lowers pKa of active site Tyr" evidence="7">
    <location>
        <position position="76"/>
    </location>
</feature>
<dbReference type="SUPFAM" id="SSF51430">
    <property type="entry name" value="NAD(P)-linked oxidoreductase"/>
    <property type="match status" value="1"/>
</dbReference>
<comment type="caution">
    <text evidence="9">The sequence shown here is derived from an EMBL/GenBank/DDBJ whole genome shotgun (WGS) entry which is preliminary data.</text>
</comment>
<evidence type="ECO:0000256" key="5">
    <source>
        <dbReference type="PIRSR" id="PIRSR000097-1"/>
    </source>
</evidence>
<dbReference type="InterPro" id="IPR036812">
    <property type="entry name" value="NAD(P)_OxRdtase_dom_sf"/>
</dbReference>
<gene>
    <name evidence="9" type="ORF">KMAL_07230</name>
</gene>
<evidence type="ECO:0000313" key="10">
    <source>
        <dbReference type="Proteomes" id="UP000237344"/>
    </source>
</evidence>